<feature type="compositionally biased region" description="Low complexity" evidence="6">
    <location>
        <begin position="1"/>
        <end position="15"/>
    </location>
</feature>
<dbReference type="GO" id="GO:0003677">
    <property type="term" value="F:DNA binding"/>
    <property type="evidence" value="ECO:0007669"/>
    <property type="project" value="UniProtKB-KW"/>
</dbReference>
<keyword evidence="2" id="KW-0805">Transcription regulation</keyword>
<dbReference type="EMBL" id="PVNH01000003">
    <property type="protein sequence ID" value="PRX49358.1"/>
    <property type="molecule type" value="Genomic_DNA"/>
</dbReference>
<evidence type="ECO:0000256" key="1">
    <source>
        <dbReference type="ARBA" id="ARBA00010641"/>
    </source>
</evidence>
<evidence type="ECO:0000313" key="9">
    <source>
        <dbReference type="EMBL" id="PRX49358.1"/>
    </source>
</evidence>
<gene>
    <name evidence="9" type="ORF">B0I33_103393</name>
</gene>
<comment type="similarity">
    <text evidence="1">Belongs to the sigma-70 factor family. ECF subfamily.</text>
</comment>
<evidence type="ECO:0000256" key="6">
    <source>
        <dbReference type="SAM" id="MobiDB-lite"/>
    </source>
</evidence>
<evidence type="ECO:0000259" key="7">
    <source>
        <dbReference type="Pfam" id="PF04542"/>
    </source>
</evidence>
<dbReference type="PANTHER" id="PTHR43133">
    <property type="entry name" value="RNA POLYMERASE ECF-TYPE SIGMA FACTO"/>
    <property type="match status" value="1"/>
</dbReference>
<dbReference type="InterPro" id="IPR013324">
    <property type="entry name" value="RNA_pol_sigma_r3/r4-like"/>
</dbReference>
<dbReference type="InterPro" id="IPR039425">
    <property type="entry name" value="RNA_pol_sigma-70-like"/>
</dbReference>
<dbReference type="RefSeq" id="WP_106178024.1">
    <property type="nucleotide sequence ID" value="NZ_PVNH01000003.1"/>
</dbReference>
<evidence type="ECO:0000256" key="5">
    <source>
        <dbReference type="ARBA" id="ARBA00023163"/>
    </source>
</evidence>
<keyword evidence="4" id="KW-0238">DNA-binding</keyword>
<keyword evidence="10" id="KW-1185">Reference proteome</keyword>
<dbReference type="GO" id="GO:0006352">
    <property type="term" value="P:DNA-templated transcription initiation"/>
    <property type="evidence" value="ECO:0007669"/>
    <property type="project" value="InterPro"/>
</dbReference>
<evidence type="ECO:0000259" key="8">
    <source>
        <dbReference type="Pfam" id="PF08281"/>
    </source>
</evidence>
<name>A0A2T0LZ15_9PSEU</name>
<dbReference type="SUPFAM" id="SSF88659">
    <property type="entry name" value="Sigma3 and sigma4 domains of RNA polymerase sigma factors"/>
    <property type="match status" value="1"/>
</dbReference>
<protein>
    <submittedName>
        <fullName evidence="9">RNA polymerase sigma-70 factor (ECF subfamily)</fullName>
    </submittedName>
</protein>
<evidence type="ECO:0000256" key="2">
    <source>
        <dbReference type="ARBA" id="ARBA00023015"/>
    </source>
</evidence>
<feature type="region of interest" description="Disordered" evidence="6">
    <location>
        <begin position="1"/>
        <end position="21"/>
    </location>
</feature>
<reference evidence="9 10" key="1">
    <citation type="submission" date="2018-03" db="EMBL/GenBank/DDBJ databases">
        <title>Genomic Encyclopedia of Type Strains, Phase III (KMG-III): the genomes of soil and plant-associated and newly described type strains.</title>
        <authorList>
            <person name="Whitman W."/>
        </authorList>
    </citation>
    <scope>NUCLEOTIDE SEQUENCE [LARGE SCALE GENOMIC DNA]</scope>
    <source>
        <strain evidence="9 10">CGMCC 4.7125</strain>
    </source>
</reference>
<dbReference type="Pfam" id="PF04542">
    <property type="entry name" value="Sigma70_r2"/>
    <property type="match status" value="1"/>
</dbReference>
<organism evidence="9 10">
    <name type="scientific">Prauserella shujinwangii</name>
    <dbReference type="NCBI Taxonomy" id="1453103"/>
    <lineage>
        <taxon>Bacteria</taxon>
        <taxon>Bacillati</taxon>
        <taxon>Actinomycetota</taxon>
        <taxon>Actinomycetes</taxon>
        <taxon>Pseudonocardiales</taxon>
        <taxon>Pseudonocardiaceae</taxon>
        <taxon>Prauserella</taxon>
    </lineage>
</organism>
<dbReference type="Proteomes" id="UP000238362">
    <property type="component" value="Unassembled WGS sequence"/>
</dbReference>
<evidence type="ECO:0000256" key="4">
    <source>
        <dbReference type="ARBA" id="ARBA00023125"/>
    </source>
</evidence>
<dbReference type="GO" id="GO:0016987">
    <property type="term" value="F:sigma factor activity"/>
    <property type="evidence" value="ECO:0007669"/>
    <property type="project" value="UniProtKB-KW"/>
</dbReference>
<dbReference type="InterPro" id="IPR014284">
    <property type="entry name" value="RNA_pol_sigma-70_dom"/>
</dbReference>
<dbReference type="InterPro" id="IPR013249">
    <property type="entry name" value="RNA_pol_sigma70_r4_t2"/>
</dbReference>
<dbReference type="CDD" id="cd06171">
    <property type="entry name" value="Sigma70_r4"/>
    <property type="match status" value="1"/>
</dbReference>
<dbReference type="Gene3D" id="1.10.10.10">
    <property type="entry name" value="Winged helix-like DNA-binding domain superfamily/Winged helix DNA-binding domain"/>
    <property type="match status" value="1"/>
</dbReference>
<evidence type="ECO:0000256" key="3">
    <source>
        <dbReference type="ARBA" id="ARBA00023082"/>
    </source>
</evidence>
<keyword evidence="3" id="KW-0731">Sigma factor</keyword>
<comment type="caution">
    <text evidence="9">The sequence shown here is derived from an EMBL/GenBank/DDBJ whole genome shotgun (WGS) entry which is preliminary data.</text>
</comment>
<dbReference type="NCBIfam" id="NF007230">
    <property type="entry name" value="PRK09648.1"/>
    <property type="match status" value="1"/>
</dbReference>
<proteinExistence type="inferred from homology"/>
<sequence>MESAAAATVETAPEPGNGHDDQLNALAARAATGDRAAAERLLTVVRPAIVRYCRARIGRSFGTYSSADDVAQEACLGIYRSLSGYRSIGNSFRAFAYRIAANKVVDHYRKSKVGREMSYEVLPEEVDTSANPESLFLKSEYAGQMRRLLGHVSERDRDILVLRCVVGLSAEETAQTIGSTPGAVRVAQHRALTKLRAVLSVHPDGPA</sequence>
<dbReference type="InterPro" id="IPR036388">
    <property type="entry name" value="WH-like_DNA-bd_sf"/>
</dbReference>
<feature type="domain" description="RNA polymerase sigma factor 70 region 4 type 2" evidence="8">
    <location>
        <begin position="144"/>
        <end position="195"/>
    </location>
</feature>
<dbReference type="OrthoDB" id="160825at2"/>
<dbReference type="Gene3D" id="1.10.1740.10">
    <property type="match status" value="1"/>
</dbReference>
<keyword evidence="5" id="KW-0804">Transcription</keyword>
<dbReference type="InterPro" id="IPR007627">
    <property type="entry name" value="RNA_pol_sigma70_r2"/>
</dbReference>
<accession>A0A2T0LZ15</accession>
<feature type="domain" description="RNA polymerase sigma-70 region 2" evidence="7">
    <location>
        <begin position="45"/>
        <end position="112"/>
    </location>
</feature>
<dbReference type="SUPFAM" id="SSF88946">
    <property type="entry name" value="Sigma2 domain of RNA polymerase sigma factors"/>
    <property type="match status" value="1"/>
</dbReference>
<dbReference type="NCBIfam" id="TIGR02937">
    <property type="entry name" value="sigma70-ECF"/>
    <property type="match status" value="1"/>
</dbReference>
<dbReference type="Pfam" id="PF08281">
    <property type="entry name" value="Sigma70_r4_2"/>
    <property type="match status" value="1"/>
</dbReference>
<dbReference type="AlphaFoldDB" id="A0A2T0LZ15"/>
<dbReference type="InterPro" id="IPR013325">
    <property type="entry name" value="RNA_pol_sigma_r2"/>
</dbReference>
<dbReference type="PANTHER" id="PTHR43133:SF58">
    <property type="entry name" value="ECF RNA POLYMERASE SIGMA FACTOR SIGD"/>
    <property type="match status" value="1"/>
</dbReference>
<evidence type="ECO:0000313" key="10">
    <source>
        <dbReference type="Proteomes" id="UP000238362"/>
    </source>
</evidence>